<evidence type="ECO:0008006" key="4">
    <source>
        <dbReference type="Google" id="ProtNLM"/>
    </source>
</evidence>
<keyword evidence="3" id="KW-1185">Reference proteome</keyword>
<evidence type="ECO:0000256" key="1">
    <source>
        <dbReference type="SAM" id="MobiDB-lite"/>
    </source>
</evidence>
<dbReference type="RefSeq" id="WP_160797486.1">
    <property type="nucleotide sequence ID" value="NZ_WSSB01000011.1"/>
</dbReference>
<protein>
    <recommendedName>
        <fullName evidence="4">Type 4 fimbrial biogenesis protein PilX N-terminal domain-containing protein</fullName>
    </recommendedName>
</protein>
<gene>
    <name evidence="2" type="ORF">GQF02_12130</name>
</gene>
<comment type="caution">
    <text evidence="2">The sequence shown here is derived from an EMBL/GenBank/DDBJ whole genome shotgun (WGS) entry which is preliminary data.</text>
</comment>
<organism evidence="2 3">
    <name type="scientific">Craterilacuibacter sinensis</name>
    <dbReference type="NCBI Taxonomy" id="2686017"/>
    <lineage>
        <taxon>Bacteria</taxon>
        <taxon>Pseudomonadati</taxon>
        <taxon>Pseudomonadota</taxon>
        <taxon>Betaproteobacteria</taxon>
        <taxon>Neisseriales</taxon>
        <taxon>Neisseriaceae</taxon>
        <taxon>Craterilacuibacter</taxon>
    </lineage>
</organism>
<evidence type="ECO:0000313" key="3">
    <source>
        <dbReference type="Proteomes" id="UP000467214"/>
    </source>
</evidence>
<dbReference type="AlphaFoldDB" id="A0A845BMW0"/>
<evidence type="ECO:0000313" key="2">
    <source>
        <dbReference type="EMBL" id="MXR37722.1"/>
    </source>
</evidence>
<dbReference type="EMBL" id="WSSB01000011">
    <property type="protein sequence ID" value="MXR37722.1"/>
    <property type="molecule type" value="Genomic_DNA"/>
</dbReference>
<name>A0A845BMW0_9NEIS</name>
<dbReference type="Proteomes" id="UP000467214">
    <property type="component" value="Unassembled WGS sequence"/>
</dbReference>
<proteinExistence type="predicted"/>
<sequence length="600" mass="64301">MKTQRGAATLLLVMSLLALISLVLLYTSRHVLIEHFNAQAQHKYHQALGYAEEGMRIAGKALETDGSRPASTTPQHYTLSYQEEGEQLRVTSHGHFDGYSVAVQQRFALVGDPTPPPPSESVLQIHNDLNLSGAINIIGGKDAKLKVDGDVTLNGSVKGIDTLLATGNITIGGNQTVNVLGANGNITLRNGHYQRVSAMGNLQTRDSATIVRAQTNGTANIGSTRVDTLIAIGNVAVTNGGSSLGEVETQGSFSSRTSRPISSLKAEHNLEIEGWGGQLNATIGGEASYNRNNKDIKVRIEPGLQVPITPLTPITLQKHKVDANDYQQQAHYLFRRLSDGKIQVQVRAIHGIDDGLYLLGRNQNNHENYLCQKTDSNGRCTTPSVGRLCRGYSDYNTCLTVSQTGVWTLAGNSLAPGLVWFDGDLQAGNGRYYNSFIASGNIKTMDNHQVYAVNYIAYPGVCSNNDYPGQYPTDYCNTQSQQFNSHASGNIAYLAGSYQDSQYKGGDIMLGSSSTVHGNVIAGNTLNSGGRTVIKGYVTVANQGASGDNNWGASTTIDLTNLPDSFKPGDSGSGQPPLTPPVAGEKVYRVVQGSWIDHAE</sequence>
<reference evidence="2 3" key="1">
    <citation type="submission" date="2019-12" db="EMBL/GenBank/DDBJ databases">
        <title>Neisseriaceae gen. nov. sp. Genome sequencing and assembly.</title>
        <authorList>
            <person name="Liu Z."/>
            <person name="Li A."/>
        </authorList>
    </citation>
    <scope>NUCLEOTIDE SEQUENCE [LARGE SCALE GENOMIC DNA]</scope>
    <source>
        <strain evidence="2 3">B2N2-7</strain>
    </source>
</reference>
<feature type="region of interest" description="Disordered" evidence="1">
    <location>
        <begin position="561"/>
        <end position="584"/>
    </location>
</feature>
<accession>A0A845BMW0</accession>